<dbReference type="AlphaFoldDB" id="A0A6N8I356"/>
<dbReference type="GO" id="GO:0000155">
    <property type="term" value="F:phosphorelay sensor kinase activity"/>
    <property type="evidence" value="ECO:0007669"/>
    <property type="project" value="InterPro"/>
</dbReference>
<dbReference type="EMBL" id="VWXL01000100">
    <property type="protein sequence ID" value="MVB12581.1"/>
    <property type="molecule type" value="Genomic_DNA"/>
</dbReference>
<evidence type="ECO:0000256" key="5">
    <source>
        <dbReference type="ARBA" id="ARBA00022679"/>
    </source>
</evidence>
<dbReference type="CDD" id="cd00082">
    <property type="entry name" value="HisKA"/>
    <property type="match status" value="1"/>
</dbReference>
<organism evidence="15 16">
    <name type="scientific">Caproicibacter fermentans</name>
    <dbReference type="NCBI Taxonomy" id="2576756"/>
    <lineage>
        <taxon>Bacteria</taxon>
        <taxon>Bacillati</taxon>
        <taxon>Bacillota</taxon>
        <taxon>Clostridia</taxon>
        <taxon>Eubacteriales</taxon>
        <taxon>Acutalibacteraceae</taxon>
        <taxon>Caproicibacter</taxon>
    </lineage>
</organism>
<evidence type="ECO:0000256" key="10">
    <source>
        <dbReference type="ARBA" id="ARBA00023136"/>
    </source>
</evidence>
<feature type="transmembrane region" description="Helical" evidence="12">
    <location>
        <begin position="161"/>
        <end position="183"/>
    </location>
</feature>
<keyword evidence="10 12" id="KW-0472">Membrane</keyword>
<dbReference type="GO" id="GO:0005886">
    <property type="term" value="C:plasma membrane"/>
    <property type="evidence" value="ECO:0007669"/>
    <property type="project" value="TreeGrafter"/>
</dbReference>
<dbReference type="InterPro" id="IPR036890">
    <property type="entry name" value="HATPase_C_sf"/>
</dbReference>
<dbReference type="PRINTS" id="PR00344">
    <property type="entry name" value="BCTRLSENSOR"/>
</dbReference>
<dbReference type="PANTHER" id="PTHR45436">
    <property type="entry name" value="SENSOR HISTIDINE KINASE YKOH"/>
    <property type="match status" value="1"/>
</dbReference>
<dbReference type="SUPFAM" id="SSF158472">
    <property type="entry name" value="HAMP domain-like"/>
    <property type="match status" value="1"/>
</dbReference>
<accession>A0A6N8I356</accession>
<dbReference type="FunFam" id="3.30.565.10:FF:000006">
    <property type="entry name" value="Sensor histidine kinase WalK"/>
    <property type="match status" value="1"/>
</dbReference>
<dbReference type="SMART" id="SM00304">
    <property type="entry name" value="HAMP"/>
    <property type="match status" value="1"/>
</dbReference>
<evidence type="ECO:0000313" key="16">
    <source>
        <dbReference type="Proteomes" id="UP000469440"/>
    </source>
</evidence>
<dbReference type="InterPro" id="IPR003660">
    <property type="entry name" value="HAMP_dom"/>
</dbReference>
<dbReference type="InterPro" id="IPR003594">
    <property type="entry name" value="HATPase_dom"/>
</dbReference>
<dbReference type="Gene3D" id="6.10.340.10">
    <property type="match status" value="1"/>
</dbReference>
<dbReference type="Pfam" id="PF00512">
    <property type="entry name" value="HisKA"/>
    <property type="match status" value="1"/>
</dbReference>
<dbReference type="InterPro" id="IPR003661">
    <property type="entry name" value="HisK_dim/P_dom"/>
</dbReference>
<comment type="caution">
    <text evidence="15">The sequence shown here is derived from an EMBL/GenBank/DDBJ whole genome shotgun (WGS) entry which is preliminary data.</text>
</comment>
<name>A0A6N8I356_9FIRM</name>
<evidence type="ECO:0000256" key="2">
    <source>
        <dbReference type="ARBA" id="ARBA00004370"/>
    </source>
</evidence>
<dbReference type="EC" id="2.7.13.3" evidence="3"/>
<dbReference type="Proteomes" id="UP000469440">
    <property type="component" value="Unassembled WGS sequence"/>
</dbReference>
<evidence type="ECO:0000256" key="3">
    <source>
        <dbReference type="ARBA" id="ARBA00012438"/>
    </source>
</evidence>
<feature type="transmembrane region" description="Helical" evidence="12">
    <location>
        <begin position="20"/>
        <end position="47"/>
    </location>
</feature>
<dbReference type="FunFam" id="1.10.287.130:FF:000001">
    <property type="entry name" value="Two-component sensor histidine kinase"/>
    <property type="match status" value="1"/>
</dbReference>
<dbReference type="PROSITE" id="PS50885">
    <property type="entry name" value="HAMP"/>
    <property type="match status" value="1"/>
</dbReference>
<dbReference type="Pfam" id="PF00672">
    <property type="entry name" value="HAMP"/>
    <property type="match status" value="1"/>
</dbReference>
<dbReference type="InterPro" id="IPR005467">
    <property type="entry name" value="His_kinase_dom"/>
</dbReference>
<dbReference type="RefSeq" id="WP_066650319.1">
    <property type="nucleotide sequence ID" value="NZ_VWXL01000100.1"/>
</dbReference>
<dbReference type="InterPro" id="IPR036097">
    <property type="entry name" value="HisK_dim/P_sf"/>
</dbReference>
<protein>
    <recommendedName>
        <fullName evidence="3">histidine kinase</fullName>
        <ecNumber evidence="3">2.7.13.3</ecNumber>
    </recommendedName>
</protein>
<dbReference type="SUPFAM" id="SSF47384">
    <property type="entry name" value="Homodimeric domain of signal transducing histidine kinase"/>
    <property type="match status" value="1"/>
</dbReference>
<evidence type="ECO:0000256" key="4">
    <source>
        <dbReference type="ARBA" id="ARBA00022553"/>
    </source>
</evidence>
<dbReference type="CDD" id="cd00075">
    <property type="entry name" value="HATPase"/>
    <property type="match status" value="1"/>
</dbReference>
<keyword evidence="7 15" id="KW-0418">Kinase</keyword>
<dbReference type="OrthoDB" id="9813151at2"/>
<evidence type="ECO:0000256" key="11">
    <source>
        <dbReference type="SAM" id="MobiDB-lite"/>
    </source>
</evidence>
<evidence type="ECO:0000313" key="15">
    <source>
        <dbReference type="EMBL" id="MVB12581.1"/>
    </source>
</evidence>
<evidence type="ECO:0000259" key="13">
    <source>
        <dbReference type="PROSITE" id="PS50109"/>
    </source>
</evidence>
<feature type="domain" description="Histidine kinase" evidence="13">
    <location>
        <begin position="245"/>
        <end position="460"/>
    </location>
</feature>
<feature type="domain" description="HAMP" evidence="14">
    <location>
        <begin position="184"/>
        <end position="237"/>
    </location>
</feature>
<comment type="catalytic activity">
    <reaction evidence="1">
        <text>ATP + protein L-histidine = ADP + protein N-phospho-L-histidine.</text>
        <dbReference type="EC" id="2.7.13.3"/>
    </reaction>
</comment>
<evidence type="ECO:0000256" key="6">
    <source>
        <dbReference type="ARBA" id="ARBA00022692"/>
    </source>
</evidence>
<evidence type="ECO:0000259" key="14">
    <source>
        <dbReference type="PROSITE" id="PS50885"/>
    </source>
</evidence>
<keyword evidence="16" id="KW-1185">Reference proteome</keyword>
<evidence type="ECO:0000256" key="7">
    <source>
        <dbReference type="ARBA" id="ARBA00022777"/>
    </source>
</evidence>
<dbReference type="SUPFAM" id="SSF55874">
    <property type="entry name" value="ATPase domain of HSP90 chaperone/DNA topoisomerase II/histidine kinase"/>
    <property type="match status" value="1"/>
</dbReference>
<gene>
    <name evidence="15" type="primary">sasA_15</name>
    <name evidence="15" type="ORF">CAFE_33220</name>
</gene>
<dbReference type="Gene3D" id="3.30.565.10">
    <property type="entry name" value="Histidine kinase-like ATPase, C-terminal domain"/>
    <property type="match status" value="1"/>
</dbReference>
<dbReference type="CDD" id="cd06225">
    <property type="entry name" value="HAMP"/>
    <property type="match status" value="1"/>
</dbReference>
<dbReference type="PANTHER" id="PTHR45436:SF5">
    <property type="entry name" value="SENSOR HISTIDINE KINASE TRCS"/>
    <property type="match status" value="1"/>
</dbReference>
<keyword evidence="4" id="KW-0597">Phosphoprotein</keyword>
<dbReference type="SMART" id="SM00388">
    <property type="entry name" value="HisKA"/>
    <property type="match status" value="1"/>
</dbReference>
<dbReference type="PROSITE" id="PS50109">
    <property type="entry name" value="HIS_KIN"/>
    <property type="match status" value="1"/>
</dbReference>
<keyword evidence="6 12" id="KW-0812">Transmembrane</keyword>
<dbReference type="Pfam" id="PF02518">
    <property type="entry name" value="HATPase_c"/>
    <property type="match status" value="1"/>
</dbReference>
<dbReference type="InterPro" id="IPR004358">
    <property type="entry name" value="Sig_transdc_His_kin-like_C"/>
</dbReference>
<comment type="subcellular location">
    <subcellularLocation>
        <location evidence="2">Membrane</location>
    </subcellularLocation>
</comment>
<evidence type="ECO:0000256" key="8">
    <source>
        <dbReference type="ARBA" id="ARBA00022989"/>
    </source>
</evidence>
<dbReference type="Gene3D" id="1.10.287.130">
    <property type="match status" value="1"/>
</dbReference>
<evidence type="ECO:0000256" key="9">
    <source>
        <dbReference type="ARBA" id="ARBA00023012"/>
    </source>
</evidence>
<evidence type="ECO:0000256" key="1">
    <source>
        <dbReference type="ARBA" id="ARBA00000085"/>
    </source>
</evidence>
<keyword evidence="9" id="KW-0902">Two-component regulatory system</keyword>
<proteinExistence type="predicted"/>
<dbReference type="SMART" id="SM00387">
    <property type="entry name" value="HATPase_c"/>
    <property type="match status" value="1"/>
</dbReference>
<reference evidence="15 16" key="1">
    <citation type="submission" date="2019-09" db="EMBL/GenBank/DDBJ databases">
        <title>Genome sequence of Clostridium sp. EA1.</title>
        <authorList>
            <person name="Poehlein A."/>
            <person name="Bengelsdorf F.R."/>
            <person name="Daniel R."/>
        </authorList>
    </citation>
    <scope>NUCLEOTIDE SEQUENCE [LARGE SCALE GENOMIC DNA]</scope>
    <source>
        <strain evidence="15 16">EA1</strain>
    </source>
</reference>
<evidence type="ECO:0000256" key="12">
    <source>
        <dbReference type="SAM" id="Phobius"/>
    </source>
</evidence>
<sequence>MKLKFLHRRGTEGKRIRIPFAFKTAAVYTLLFSLILVGVVVGLTSAYTTVAVRSQNLDRLASFVAGRFERPKAPGGPNADTGSRSSGFTDDPETGLDSFAEANRIYVEIKDNDTGVVVSYGEKSINVAGHMDTIRRVNSPSRHLMVRVVSSDSPGPAGLSVGAFIALILLLLLISSVFGGLMIRKMLRPVYDMTRTARSITAKDLSKRIDTVDSHDEFRELAETFNGMLDRIQESYEKQNRFVSDASHELRTPLSVVSGYANLLRRWGSGSPDVLEESVEKIIEETGNMQQLVDRLLFLARADRKTQHVRFERFSVTDMMREVAEETRMIDEEHRLTENMEEGVFLTADYALLKQAMRAIVDNSMKYTPPEGAISISCREQNGLVELEVADTGIGISEKDLPHIFDRFYKADEARTRGKGSSGLGLSIAKWIVERHRGEIRVSSRPGNGTKFTVCLPKLAGPCQGEQKAEP</sequence>
<feature type="region of interest" description="Disordered" evidence="11">
    <location>
        <begin position="68"/>
        <end position="92"/>
    </location>
</feature>
<keyword evidence="8 12" id="KW-1133">Transmembrane helix</keyword>
<keyword evidence="5 15" id="KW-0808">Transferase</keyword>
<dbReference type="InterPro" id="IPR050428">
    <property type="entry name" value="TCS_sensor_his_kinase"/>
</dbReference>